<evidence type="ECO:0000313" key="7">
    <source>
        <dbReference type="Proteomes" id="UP000019116"/>
    </source>
</evidence>
<proteinExistence type="inferred from homology"/>
<dbReference type="PANTHER" id="PTHR12850">
    <property type="entry name" value="40S RIBOSOMAL PROTEIN S25"/>
    <property type="match status" value="1"/>
</dbReference>
<dbReference type="Gramene" id="TraesARI2D03G01261700.1">
    <property type="protein sequence ID" value="TraesARI2D03G01261700.1"/>
    <property type="gene ID" value="TraesARI2D03G01261700"/>
</dbReference>
<comment type="similarity">
    <text evidence="1 4">Belongs to the eukaryotic ribosomal protein eS25 family.</text>
</comment>
<gene>
    <name evidence="6" type="primary">LOC123049766</name>
</gene>
<reference evidence="6" key="1">
    <citation type="submission" date="2018-08" db="EMBL/GenBank/DDBJ databases">
        <authorList>
            <person name="Rossello M."/>
        </authorList>
    </citation>
    <scope>NUCLEOTIDE SEQUENCE [LARGE SCALE GENOMIC DNA]</scope>
    <source>
        <strain evidence="6">cv. Chinese Spring</strain>
    </source>
</reference>
<dbReference type="AlphaFoldDB" id="A0A3B6DHX6"/>
<feature type="compositionally biased region" description="Basic residues" evidence="5">
    <location>
        <begin position="27"/>
        <end position="36"/>
    </location>
</feature>
<evidence type="ECO:0000256" key="5">
    <source>
        <dbReference type="SAM" id="MobiDB-lite"/>
    </source>
</evidence>
<dbReference type="InterPro" id="IPR004977">
    <property type="entry name" value="Ribosomal_eS25"/>
</dbReference>
<dbReference type="Proteomes" id="UP000019116">
    <property type="component" value="Chromosome 2D"/>
</dbReference>
<evidence type="ECO:0000256" key="4">
    <source>
        <dbReference type="RuleBase" id="RU366057"/>
    </source>
</evidence>
<dbReference type="OrthoDB" id="1732547at2759"/>
<dbReference type="Gramene" id="TraesSTA2D03G01234230.1">
    <property type="protein sequence ID" value="TraesSTA2D03G01234230.1"/>
    <property type="gene ID" value="TraesSTA2D03G01234230"/>
</dbReference>
<dbReference type="GO" id="GO:0022627">
    <property type="term" value="C:cytosolic small ribosomal subunit"/>
    <property type="evidence" value="ECO:0000318"/>
    <property type="project" value="GO_Central"/>
</dbReference>
<feature type="region of interest" description="Disordered" evidence="5">
    <location>
        <begin position="1"/>
        <end position="39"/>
    </location>
</feature>
<sequence length="116" mass="12673">MAVKKDSKAAASSSSAKHANAGSGKQQQKKKKWSKGKQKEKLSNAVLFDQATYDKMLSEAPKYKLVTPSVLSERLRINASLAKRGIKDLMARGLVREVSLHASQQIFTRATNVPSS</sequence>
<dbReference type="Gramene" id="TraesRN2D0100977700.1">
    <property type="protein sequence ID" value="TraesRN2D0100977700.1"/>
    <property type="gene ID" value="TraesRN2D0100977700"/>
</dbReference>
<dbReference type="Gene3D" id="3.30.63.20">
    <property type="match status" value="1"/>
</dbReference>
<evidence type="ECO:0000313" key="6">
    <source>
        <dbReference type="EnsemblPlants" id="TraesCS2D02G408800.1"/>
    </source>
</evidence>
<feature type="compositionally biased region" description="Low complexity" evidence="5">
    <location>
        <begin position="9"/>
        <end position="26"/>
    </location>
</feature>
<dbReference type="Gramene" id="TraesLAC2D03G01196800.1">
    <property type="protein sequence ID" value="TraesLAC2D03G01196800.1"/>
    <property type="gene ID" value="TraesLAC2D03G01196800"/>
</dbReference>
<dbReference type="GeneID" id="123049766"/>
<keyword evidence="2 4" id="KW-0689">Ribosomal protein</keyword>
<dbReference type="EnsemblPlants" id="TraesCS2D02G408800.1">
    <property type="protein sequence ID" value="TraesCS2D02G408800.1"/>
    <property type="gene ID" value="TraesCS2D02G408800"/>
</dbReference>
<dbReference type="Gramene" id="TraesNOR2D03G01261740.1">
    <property type="protein sequence ID" value="TraesNOR2D03G01261740.1"/>
    <property type="gene ID" value="TraesNOR2D03G01261740"/>
</dbReference>
<accession>A0A3B6DHX6</accession>
<dbReference type="Gramene" id="TraesCS2D03G0925200.1">
    <property type="protein sequence ID" value="TraesCS2D03G0925200.1.CDS"/>
    <property type="gene ID" value="TraesCS2D03G0925200"/>
</dbReference>
<evidence type="ECO:0000256" key="2">
    <source>
        <dbReference type="ARBA" id="ARBA00022980"/>
    </source>
</evidence>
<keyword evidence="7" id="KW-1185">Reference proteome</keyword>
<dbReference type="Gramene" id="TraesCS2D02G408800.1">
    <property type="protein sequence ID" value="TraesCS2D02G408800.1"/>
    <property type="gene ID" value="TraesCS2D02G408800"/>
</dbReference>
<dbReference type="Gramene" id="TraesMAC2D03G01243450.1">
    <property type="protein sequence ID" value="TraesMAC2D03G01243450.1"/>
    <property type="gene ID" value="TraesMAC2D03G01243450"/>
</dbReference>
<dbReference type="Pfam" id="PF03297">
    <property type="entry name" value="Ribosomal_S25"/>
    <property type="match status" value="1"/>
</dbReference>
<dbReference type="Gramene" id="TraesJAG2D03G01251510.1">
    <property type="protein sequence ID" value="TraesJAG2D03G01251510.1"/>
    <property type="gene ID" value="TraesJAG2D03G01251510"/>
</dbReference>
<keyword evidence="3 4" id="KW-0687">Ribonucleoprotein</keyword>
<evidence type="ECO:0000256" key="1">
    <source>
        <dbReference type="ARBA" id="ARBA00009106"/>
    </source>
</evidence>
<dbReference type="SMR" id="A0A3B6DHX6"/>
<dbReference type="STRING" id="4565.A0A3B6DHX6"/>
<dbReference type="OMA" id="KKWSKVM"/>
<dbReference type="Gramene" id="TraesJUL2D03G01253060.1">
    <property type="protein sequence ID" value="TraesJUL2D03G01253060.1"/>
    <property type="gene ID" value="TraesJUL2D03G01253060"/>
</dbReference>
<dbReference type="PaxDb" id="4565-Traes_2DL_EB9860D5B.2"/>
<dbReference type="GO" id="GO:0003735">
    <property type="term" value="F:structural constituent of ribosome"/>
    <property type="evidence" value="ECO:0000318"/>
    <property type="project" value="GO_Central"/>
</dbReference>
<dbReference type="RefSeq" id="XP_044328577.1">
    <property type="nucleotide sequence ID" value="XM_044472642.1"/>
</dbReference>
<dbReference type="FunFam" id="3.30.63.20:FF:000001">
    <property type="entry name" value="40S ribosomal protein S25"/>
    <property type="match status" value="1"/>
</dbReference>
<protein>
    <recommendedName>
        <fullName evidence="4">40S ribosomal protein S25</fullName>
    </recommendedName>
</protein>
<name>A0A3B6DHX6_WHEAT</name>
<reference evidence="6" key="2">
    <citation type="submission" date="2018-10" db="UniProtKB">
        <authorList>
            <consortium name="EnsemblPlants"/>
        </authorList>
    </citation>
    <scope>IDENTIFICATION</scope>
</reference>
<dbReference type="Gramene" id="TraesLDM2D03G01246400.1">
    <property type="protein sequence ID" value="TraesLDM2D03G01246400.1"/>
    <property type="gene ID" value="TraesLDM2D03G01246400"/>
</dbReference>
<organism evidence="6">
    <name type="scientific">Triticum aestivum</name>
    <name type="common">Wheat</name>
    <dbReference type="NCBI Taxonomy" id="4565"/>
    <lineage>
        <taxon>Eukaryota</taxon>
        <taxon>Viridiplantae</taxon>
        <taxon>Streptophyta</taxon>
        <taxon>Embryophyta</taxon>
        <taxon>Tracheophyta</taxon>
        <taxon>Spermatophyta</taxon>
        <taxon>Magnoliopsida</taxon>
        <taxon>Liliopsida</taxon>
        <taxon>Poales</taxon>
        <taxon>Poaceae</taxon>
        <taxon>BOP clade</taxon>
        <taxon>Pooideae</taxon>
        <taxon>Triticodae</taxon>
        <taxon>Triticeae</taxon>
        <taxon>Triticinae</taxon>
        <taxon>Triticum</taxon>
    </lineage>
</organism>
<evidence type="ECO:0000256" key="3">
    <source>
        <dbReference type="ARBA" id="ARBA00023274"/>
    </source>
</evidence>
<dbReference type="Gramene" id="TraesPARA_EIv1.0_0724740.1">
    <property type="protein sequence ID" value="TraesPARA_EIv1.0_0724740.1.CDS"/>
    <property type="gene ID" value="TraesPARA_EIv1.0_0724740"/>
</dbReference>
<dbReference type="Gramene" id="TraesSYM2D03G01260900.1">
    <property type="protein sequence ID" value="TraesSYM2D03G01260900.1"/>
    <property type="gene ID" value="TraesSYM2D03G01260900"/>
</dbReference>